<feature type="transmembrane region" description="Helical" evidence="1">
    <location>
        <begin position="34"/>
        <end position="53"/>
    </location>
</feature>
<name>A0ABR8PTS6_9CLOT</name>
<dbReference type="Proteomes" id="UP000627781">
    <property type="component" value="Unassembled WGS sequence"/>
</dbReference>
<dbReference type="InterPro" id="IPR021683">
    <property type="entry name" value="DUF3267"/>
</dbReference>
<dbReference type="Pfam" id="PF11667">
    <property type="entry name" value="DUF3267"/>
    <property type="match status" value="1"/>
</dbReference>
<keyword evidence="1" id="KW-1133">Transmembrane helix</keyword>
<proteinExistence type="predicted"/>
<keyword evidence="3" id="KW-1185">Reference proteome</keyword>
<dbReference type="RefSeq" id="WP_143315192.1">
    <property type="nucleotide sequence ID" value="NZ_JACSRA010000012.1"/>
</dbReference>
<keyword evidence="1" id="KW-0812">Transmembrane</keyword>
<keyword evidence="1" id="KW-0472">Membrane</keyword>
<reference evidence="2 3" key="1">
    <citation type="submission" date="2020-08" db="EMBL/GenBank/DDBJ databases">
        <title>A Genomic Blueprint of the Chicken Gut Microbiome.</title>
        <authorList>
            <person name="Gilroy R."/>
            <person name="Ravi A."/>
            <person name="Getino M."/>
            <person name="Pursley I."/>
            <person name="Horton D.L."/>
            <person name="Alikhan N.-F."/>
            <person name="Baker D."/>
            <person name="Gharbi K."/>
            <person name="Hall N."/>
            <person name="Watson M."/>
            <person name="Adriaenssens E.M."/>
            <person name="Foster-Nyarko E."/>
            <person name="Jarju S."/>
            <person name="Secka A."/>
            <person name="Antonio M."/>
            <person name="Oren A."/>
            <person name="Chaudhuri R."/>
            <person name="La Ragione R.M."/>
            <person name="Hildebrand F."/>
            <person name="Pallen M.J."/>
        </authorList>
    </citation>
    <scope>NUCLEOTIDE SEQUENCE [LARGE SCALE GENOMIC DNA]</scope>
    <source>
        <strain evidence="2 3">Sa3CVN1</strain>
    </source>
</reference>
<gene>
    <name evidence="2" type="ORF">H9661_09260</name>
</gene>
<evidence type="ECO:0000313" key="2">
    <source>
        <dbReference type="EMBL" id="MBD7911543.1"/>
    </source>
</evidence>
<feature type="transmembrane region" description="Helical" evidence="1">
    <location>
        <begin position="124"/>
        <end position="145"/>
    </location>
</feature>
<feature type="transmembrane region" description="Helical" evidence="1">
    <location>
        <begin position="151"/>
        <end position="174"/>
    </location>
</feature>
<comment type="caution">
    <text evidence="2">The sequence shown here is derived from an EMBL/GenBank/DDBJ whole genome shotgun (WGS) entry which is preliminary data.</text>
</comment>
<accession>A0ABR8PTS6</accession>
<protein>
    <submittedName>
        <fullName evidence="2">DUF3267 domain-containing protein</fullName>
    </submittedName>
</protein>
<organism evidence="2 3">
    <name type="scientific">Clostridium cibarium</name>
    <dbReference type="NCBI Taxonomy" id="2762247"/>
    <lineage>
        <taxon>Bacteria</taxon>
        <taxon>Bacillati</taxon>
        <taxon>Bacillota</taxon>
        <taxon>Clostridia</taxon>
        <taxon>Eubacteriales</taxon>
        <taxon>Clostridiaceae</taxon>
        <taxon>Clostridium</taxon>
    </lineage>
</organism>
<evidence type="ECO:0000256" key="1">
    <source>
        <dbReference type="SAM" id="Phobius"/>
    </source>
</evidence>
<sequence>MFVNGPFPDFKSEISSEYTITSADRNSPKKQRKYASRIMILIHYPFCFGIGYSTFNFHSNFIKSLIWFLGYFLLFFLVVTIIHLLLHCLFFPTSTWNKKCYLGFYRKYLTPFCYCKKELKKFRLIIAAISPLFILTIFPLLIIIYNHISMLLLSIAYANALLSAFDLYDIYILLKKIPGSGNIILKSANRYFIVKKRMPNNMNL</sequence>
<feature type="transmembrane region" description="Helical" evidence="1">
    <location>
        <begin position="65"/>
        <end position="91"/>
    </location>
</feature>
<dbReference type="EMBL" id="JACSRA010000012">
    <property type="protein sequence ID" value="MBD7911543.1"/>
    <property type="molecule type" value="Genomic_DNA"/>
</dbReference>
<evidence type="ECO:0000313" key="3">
    <source>
        <dbReference type="Proteomes" id="UP000627781"/>
    </source>
</evidence>